<dbReference type="Gene3D" id="3.90.1150.10">
    <property type="entry name" value="Aspartate Aminotransferase, domain 1"/>
    <property type="match status" value="1"/>
</dbReference>
<organism evidence="2 3">
    <name type="scientific">Austropuccinia psidii MF-1</name>
    <dbReference type="NCBI Taxonomy" id="1389203"/>
    <lineage>
        <taxon>Eukaryota</taxon>
        <taxon>Fungi</taxon>
        <taxon>Dikarya</taxon>
        <taxon>Basidiomycota</taxon>
        <taxon>Pucciniomycotina</taxon>
        <taxon>Pucciniomycetes</taxon>
        <taxon>Pucciniales</taxon>
        <taxon>Sphaerophragmiaceae</taxon>
        <taxon>Austropuccinia</taxon>
    </lineage>
</organism>
<dbReference type="InterPro" id="IPR015422">
    <property type="entry name" value="PyrdxlP-dep_Trfase_small"/>
</dbReference>
<feature type="region of interest" description="Disordered" evidence="1">
    <location>
        <begin position="1"/>
        <end position="32"/>
    </location>
</feature>
<reference evidence="2" key="1">
    <citation type="submission" date="2021-03" db="EMBL/GenBank/DDBJ databases">
        <title>Draft genome sequence of rust myrtle Austropuccinia psidii MF-1, a brazilian biotype.</title>
        <authorList>
            <person name="Quecine M.C."/>
            <person name="Pachon D.M.R."/>
            <person name="Bonatelli M.L."/>
            <person name="Correr F.H."/>
            <person name="Franceschini L.M."/>
            <person name="Leite T.F."/>
            <person name="Margarido G.R.A."/>
            <person name="Almeida C.A."/>
            <person name="Ferrarezi J.A."/>
            <person name="Labate C.A."/>
        </authorList>
    </citation>
    <scope>NUCLEOTIDE SEQUENCE</scope>
    <source>
        <strain evidence="2">MF-1</strain>
    </source>
</reference>
<dbReference type="AlphaFoldDB" id="A0A9Q3I4H5"/>
<dbReference type="Proteomes" id="UP000765509">
    <property type="component" value="Unassembled WGS sequence"/>
</dbReference>
<keyword evidence="3" id="KW-1185">Reference proteome</keyword>
<evidence type="ECO:0000313" key="2">
    <source>
        <dbReference type="EMBL" id="MBW0527693.1"/>
    </source>
</evidence>
<accession>A0A9Q3I4H5</accession>
<proteinExistence type="predicted"/>
<dbReference type="EMBL" id="AVOT02033743">
    <property type="protein sequence ID" value="MBW0527693.1"/>
    <property type="molecule type" value="Genomic_DNA"/>
</dbReference>
<evidence type="ECO:0000256" key="1">
    <source>
        <dbReference type="SAM" id="MobiDB-lite"/>
    </source>
</evidence>
<gene>
    <name evidence="2" type="ORF">O181_067408</name>
</gene>
<sequence length="131" mass="14483">MGSKRPSGNDNDQLMASKRARPLAETSGASQTDCVMSLENNSEEFEKVDGFRLFSGDMCIKGGSPGSFKSSKYHFQRPLAPPYPIFQLTATHKLDPFPKKVNLGVSAYRVDTGKPWVLPVVKRVSQYIILS</sequence>
<evidence type="ECO:0008006" key="4">
    <source>
        <dbReference type="Google" id="ProtNLM"/>
    </source>
</evidence>
<evidence type="ECO:0000313" key="3">
    <source>
        <dbReference type="Proteomes" id="UP000765509"/>
    </source>
</evidence>
<dbReference type="SUPFAM" id="SSF53383">
    <property type="entry name" value="PLP-dependent transferases"/>
    <property type="match status" value="1"/>
</dbReference>
<feature type="compositionally biased region" description="Polar residues" evidence="1">
    <location>
        <begin position="1"/>
        <end position="14"/>
    </location>
</feature>
<dbReference type="OrthoDB" id="6752799at2759"/>
<comment type="caution">
    <text evidence="2">The sequence shown here is derived from an EMBL/GenBank/DDBJ whole genome shotgun (WGS) entry which is preliminary data.</text>
</comment>
<name>A0A9Q3I4H5_9BASI</name>
<dbReference type="InterPro" id="IPR015424">
    <property type="entry name" value="PyrdxlP-dep_Trfase"/>
</dbReference>
<protein>
    <recommendedName>
        <fullName evidence="4">Aspartate transaminase</fullName>
    </recommendedName>
</protein>